<dbReference type="RefSeq" id="WP_014212978.1">
    <property type="nucleotide sequence ID" value="NC_016604.1"/>
</dbReference>
<dbReference type="SUPFAM" id="SSF54427">
    <property type="entry name" value="NTF2-like"/>
    <property type="match status" value="1"/>
</dbReference>
<reference evidence="1 2" key="1">
    <citation type="submission" date="2011-12" db="EMBL/GenBank/DDBJ databases">
        <title>Complete sequence of Mycobacterium rhodesiae NBB3.</title>
        <authorList>
            <consortium name="US DOE Joint Genome Institute"/>
            <person name="Lucas S."/>
            <person name="Han J."/>
            <person name="Lapidus A."/>
            <person name="Cheng J.-F."/>
            <person name="Goodwin L."/>
            <person name="Pitluck S."/>
            <person name="Peters L."/>
            <person name="Mikhailova N."/>
            <person name="Gu W."/>
            <person name="Detter J.C."/>
            <person name="Han C."/>
            <person name="Tapia R."/>
            <person name="Land M."/>
            <person name="Hauser L."/>
            <person name="Kyrpides N."/>
            <person name="Ivanova N."/>
            <person name="Pagani I."/>
            <person name="Mattes T."/>
            <person name="Holmes A."/>
            <person name="Rutledge P."/>
            <person name="Paulsen I."/>
            <person name="Coleman N."/>
            <person name="Woyke T."/>
        </authorList>
    </citation>
    <scope>NUCLEOTIDE SEQUENCE [LARGE SCALE GENOMIC DNA]</scope>
    <source>
        <strain evidence="1 2">NBB3</strain>
    </source>
</reference>
<dbReference type="PATRIC" id="fig|710685.3.peg.4758"/>
<protein>
    <recommendedName>
        <fullName evidence="3">SnoaL-like domain-containing protein</fullName>
    </recommendedName>
</protein>
<evidence type="ECO:0000313" key="2">
    <source>
        <dbReference type="Proteomes" id="UP000005442"/>
    </source>
</evidence>
<dbReference type="KEGG" id="mrh:MycrhN_4752"/>
<evidence type="ECO:0008006" key="3">
    <source>
        <dbReference type="Google" id="ProtNLM"/>
    </source>
</evidence>
<dbReference type="STRING" id="710685.MycrhN_4752"/>
<organism evidence="1 2">
    <name type="scientific">Mycolicibacterium rhodesiae (strain NBB3)</name>
    <name type="common">Mycobacterium rhodesiae</name>
    <dbReference type="NCBI Taxonomy" id="710685"/>
    <lineage>
        <taxon>Bacteria</taxon>
        <taxon>Bacillati</taxon>
        <taxon>Actinomycetota</taxon>
        <taxon>Actinomycetes</taxon>
        <taxon>Mycobacteriales</taxon>
        <taxon>Mycobacteriaceae</taxon>
        <taxon>Mycolicibacterium</taxon>
    </lineage>
</organism>
<dbReference type="Proteomes" id="UP000005442">
    <property type="component" value="Chromosome"/>
</dbReference>
<gene>
    <name evidence="1" type="ordered locus">MycrhN_4752</name>
</gene>
<dbReference type="HOGENOM" id="CLU_1823243_0_0_11"/>
<keyword evidence="2" id="KW-1185">Reference proteome</keyword>
<name>G8RRC1_MYCRN</name>
<dbReference type="Gene3D" id="3.10.450.50">
    <property type="match status" value="1"/>
</dbReference>
<proteinExistence type="predicted"/>
<dbReference type="AlphaFoldDB" id="G8RRC1"/>
<dbReference type="InterPro" id="IPR032710">
    <property type="entry name" value="NTF2-like_dom_sf"/>
</dbReference>
<accession>G8RRC1</accession>
<dbReference type="EMBL" id="CP003169">
    <property type="protein sequence ID" value="AEV75233.1"/>
    <property type="molecule type" value="Genomic_DNA"/>
</dbReference>
<sequence length="142" mass="16013">MTSPSDGSTVESALTDLVRDYDKRWSSLDCVALGDLWERDDPAPIYVGDEYAAPLIGADELERHWARVAGRLSSATVTSTLHEFDVVDDTVVRAIVLSRWRLAGIEGDAERTGASWITWLLVWRAERLRIFHQMESQVHLSE</sequence>
<evidence type="ECO:0000313" key="1">
    <source>
        <dbReference type="EMBL" id="AEV75233.1"/>
    </source>
</evidence>